<sequence>MIPLPLPLPLPQTQYYYGVQYSSTLSAVVQQRYRHPTIDCVIASLHHCLMASSNSLAGTPWRDWVCCDSARGT</sequence>
<organism evidence="1 2">
    <name type="scientific">Monilinia fructicola</name>
    <name type="common">Brown rot fungus</name>
    <name type="synonym">Ciboria fructicola</name>
    <dbReference type="NCBI Taxonomy" id="38448"/>
    <lineage>
        <taxon>Eukaryota</taxon>
        <taxon>Fungi</taxon>
        <taxon>Dikarya</taxon>
        <taxon>Ascomycota</taxon>
        <taxon>Pezizomycotina</taxon>
        <taxon>Leotiomycetes</taxon>
        <taxon>Helotiales</taxon>
        <taxon>Sclerotiniaceae</taxon>
        <taxon>Monilinia</taxon>
    </lineage>
</organism>
<evidence type="ECO:0000313" key="1">
    <source>
        <dbReference type="EMBL" id="KAA8566945.1"/>
    </source>
</evidence>
<protein>
    <submittedName>
        <fullName evidence="1">Uncharacterized protein</fullName>
    </submittedName>
</protein>
<comment type="caution">
    <text evidence="1">The sequence shown here is derived from an EMBL/GenBank/DDBJ whole genome shotgun (WGS) entry which is preliminary data.</text>
</comment>
<evidence type="ECO:0000313" key="2">
    <source>
        <dbReference type="Proteomes" id="UP000322873"/>
    </source>
</evidence>
<reference evidence="1 2" key="1">
    <citation type="submission" date="2019-06" db="EMBL/GenBank/DDBJ databases">
        <title>Genome Sequence of the Brown Rot Fungal Pathogen Monilinia fructicola.</title>
        <authorList>
            <person name="De Miccolis Angelini R.M."/>
            <person name="Landi L."/>
            <person name="Abate D."/>
            <person name="Pollastro S."/>
            <person name="Romanazzi G."/>
            <person name="Faretra F."/>
        </authorList>
    </citation>
    <scope>NUCLEOTIDE SEQUENCE [LARGE SCALE GENOMIC DNA]</scope>
    <source>
        <strain evidence="1 2">Mfrc123</strain>
    </source>
</reference>
<dbReference type="Proteomes" id="UP000322873">
    <property type="component" value="Unassembled WGS sequence"/>
</dbReference>
<dbReference type="AlphaFoldDB" id="A0A5M9JIK5"/>
<dbReference type="EMBL" id="VICG01000011">
    <property type="protein sequence ID" value="KAA8566945.1"/>
    <property type="molecule type" value="Genomic_DNA"/>
</dbReference>
<keyword evidence="2" id="KW-1185">Reference proteome</keyword>
<accession>A0A5M9JIK5</accession>
<gene>
    <name evidence="1" type="ORF">EYC84_010041</name>
</gene>
<name>A0A5M9JIK5_MONFR</name>
<proteinExistence type="predicted"/>